<accession>A0A1T4R9R3</accession>
<dbReference type="Pfam" id="PF21980">
    <property type="entry name" value="MksE"/>
    <property type="match status" value="1"/>
</dbReference>
<dbReference type="EMBL" id="FUWU01000066">
    <property type="protein sequence ID" value="SKA12669.1"/>
    <property type="molecule type" value="Genomic_DNA"/>
</dbReference>
<dbReference type="InterPro" id="IPR053841">
    <property type="entry name" value="MksE"/>
</dbReference>
<name>A0A1T4R9R3_9BACT</name>
<sequence length="183" mass="20992">MLKYSKEIFDILSKGSFISVNSVSQANRAYFDQIEDDFESYREYYEGVGFVLESGDGYFYFSRQEQKVSAVDKLARFCDWIDRLDFLKTFNSAFSSGFVFTKAKILEQISCDMELKDKASKLYADKKAFADVVDKLTDDLMKAGFVELENDLEGLYKVTAAFRYLEELVNCLNVVEGAENEVP</sequence>
<organism evidence="1 2">
    <name type="scientific">Fibrobacter intestinalis</name>
    <dbReference type="NCBI Taxonomy" id="28122"/>
    <lineage>
        <taxon>Bacteria</taxon>
        <taxon>Pseudomonadati</taxon>
        <taxon>Fibrobacterota</taxon>
        <taxon>Fibrobacteria</taxon>
        <taxon>Fibrobacterales</taxon>
        <taxon>Fibrobacteraceae</taxon>
        <taxon>Fibrobacter</taxon>
    </lineage>
</organism>
<proteinExistence type="predicted"/>
<protein>
    <submittedName>
        <fullName evidence="1">Uncharacterized protein</fullName>
    </submittedName>
</protein>
<reference evidence="1 2" key="1">
    <citation type="submission" date="2017-02" db="EMBL/GenBank/DDBJ databases">
        <authorList>
            <person name="Peterson S.W."/>
        </authorList>
    </citation>
    <scope>NUCLEOTIDE SEQUENCE [LARGE SCALE GENOMIC DNA]</scope>
    <source>
        <strain evidence="1 2">ATCC 43854</strain>
    </source>
</reference>
<gene>
    <name evidence="1" type="ORF">SAMN02745108_02616</name>
</gene>
<dbReference type="STRING" id="28122.SAMN02745108_02616"/>
<dbReference type="AlphaFoldDB" id="A0A1T4R9R3"/>
<evidence type="ECO:0000313" key="2">
    <source>
        <dbReference type="Proteomes" id="UP000190449"/>
    </source>
</evidence>
<dbReference type="Proteomes" id="UP000190449">
    <property type="component" value="Unassembled WGS sequence"/>
</dbReference>
<evidence type="ECO:0000313" key="1">
    <source>
        <dbReference type="EMBL" id="SKA12669.1"/>
    </source>
</evidence>